<keyword evidence="3" id="KW-0472">Membrane</keyword>
<dbReference type="Pfam" id="PF07714">
    <property type="entry name" value="PK_Tyr_Ser-Thr"/>
    <property type="match status" value="1"/>
</dbReference>
<dbReference type="EMBL" id="CP097509">
    <property type="protein sequence ID" value="URE15120.1"/>
    <property type="molecule type" value="Genomic_DNA"/>
</dbReference>
<dbReference type="Gene3D" id="3.30.200.20">
    <property type="entry name" value="Phosphorylase Kinase, domain 1"/>
    <property type="match status" value="1"/>
</dbReference>
<dbReference type="AlphaFoldDB" id="A0A9E7GGV2"/>
<organism evidence="5 6">
    <name type="scientific">Musa troglodytarum</name>
    <name type="common">fe'i banana</name>
    <dbReference type="NCBI Taxonomy" id="320322"/>
    <lineage>
        <taxon>Eukaryota</taxon>
        <taxon>Viridiplantae</taxon>
        <taxon>Streptophyta</taxon>
        <taxon>Embryophyta</taxon>
        <taxon>Tracheophyta</taxon>
        <taxon>Spermatophyta</taxon>
        <taxon>Magnoliopsida</taxon>
        <taxon>Liliopsida</taxon>
        <taxon>Zingiberales</taxon>
        <taxon>Musaceae</taxon>
        <taxon>Musa</taxon>
    </lineage>
</organism>
<keyword evidence="3" id="KW-1133">Transmembrane helix</keyword>
<dbReference type="EMBL" id="CP097509">
    <property type="protein sequence ID" value="URE15118.1"/>
    <property type="molecule type" value="Genomic_DNA"/>
</dbReference>
<dbReference type="GO" id="GO:0004672">
    <property type="term" value="F:protein kinase activity"/>
    <property type="evidence" value="ECO:0007669"/>
    <property type="project" value="InterPro"/>
</dbReference>
<sequence length="191" mass="20691">MLSQTFNITLSIAVGILIGGCGALIVIRLYQKHSHGQHQPKEERVSSLPICANGVNTSIDSSASLSVLSVSDTNPGLQCMAKRNAHWNLKRNKDVSASLSGVPRYSYSYKWLICTGDIQRATQIFTTVLGQGSFGPLYQATMPTGELVAVKVLAGSSSQGEKEFQTEVLVLSRLHHRNLVNLVGYCVDKKA</sequence>
<protein>
    <submittedName>
        <fullName evidence="5">STYKc</fullName>
    </submittedName>
</protein>
<dbReference type="PANTHER" id="PTHR47989:SF43">
    <property type="entry name" value="CALCIUM_CALMODULIN-REGULATED RECEPTOR-LIKE KINASE 2"/>
    <property type="match status" value="1"/>
</dbReference>
<reference evidence="5" key="1">
    <citation type="submission" date="2022-05" db="EMBL/GenBank/DDBJ databases">
        <title>The Musa troglodytarum L. genome provides insights into the mechanism of non-climacteric behaviour and enrichment of carotenoids.</title>
        <authorList>
            <person name="Wang J."/>
        </authorList>
    </citation>
    <scope>NUCLEOTIDE SEQUENCE</scope>
    <source>
        <tissue evidence="5">Leaf</tissue>
    </source>
</reference>
<evidence type="ECO:0000259" key="4">
    <source>
        <dbReference type="Pfam" id="PF07714"/>
    </source>
</evidence>
<feature type="transmembrane region" description="Helical" evidence="3">
    <location>
        <begin position="6"/>
        <end position="30"/>
    </location>
</feature>
<evidence type="ECO:0000313" key="6">
    <source>
        <dbReference type="Proteomes" id="UP001055439"/>
    </source>
</evidence>
<accession>A0A9E7GGV2</accession>
<dbReference type="Proteomes" id="UP001055439">
    <property type="component" value="Chromosome 7"/>
</dbReference>
<evidence type="ECO:0000256" key="3">
    <source>
        <dbReference type="SAM" id="Phobius"/>
    </source>
</evidence>
<keyword evidence="2" id="KW-0067">ATP-binding</keyword>
<dbReference type="PANTHER" id="PTHR47989">
    <property type="entry name" value="OS01G0750732 PROTEIN"/>
    <property type="match status" value="1"/>
</dbReference>
<keyword evidence="1" id="KW-0547">Nucleotide-binding</keyword>
<feature type="domain" description="Serine-threonine/tyrosine-protein kinase catalytic" evidence="4">
    <location>
        <begin position="126"/>
        <end position="189"/>
    </location>
</feature>
<dbReference type="EMBL" id="CP097509">
    <property type="protein sequence ID" value="URE15117.1"/>
    <property type="molecule type" value="Genomic_DNA"/>
</dbReference>
<name>A0A9E7GGV2_9LILI</name>
<dbReference type="InterPro" id="IPR001245">
    <property type="entry name" value="Ser-Thr/Tyr_kinase_cat_dom"/>
</dbReference>
<evidence type="ECO:0000313" key="5">
    <source>
        <dbReference type="EMBL" id="URE15119.1"/>
    </source>
</evidence>
<feature type="non-terminal residue" evidence="5">
    <location>
        <position position="191"/>
    </location>
</feature>
<dbReference type="GO" id="GO:0005524">
    <property type="term" value="F:ATP binding"/>
    <property type="evidence" value="ECO:0007669"/>
    <property type="project" value="UniProtKB-KW"/>
</dbReference>
<evidence type="ECO:0000256" key="1">
    <source>
        <dbReference type="ARBA" id="ARBA00022741"/>
    </source>
</evidence>
<evidence type="ECO:0000256" key="2">
    <source>
        <dbReference type="ARBA" id="ARBA00022840"/>
    </source>
</evidence>
<keyword evidence="6" id="KW-1185">Reference proteome</keyword>
<keyword evidence="3" id="KW-0812">Transmembrane</keyword>
<proteinExistence type="predicted"/>
<dbReference type="SUPFAM" id="SSF56112">
    <property type="entry name" value="Protein kinase-like (PK-like)"/>
    <property type="match status" value="1"/>
</dbReference>
<gene>
    <name evidence="5" type="ORF">MUK42_12631</name>
</gene>
<dbReference type="OrthoDB" id="1717759at2759"/>
<dbReference type="EMBL" id="CP097509">
    <property type="protein sequence ID" value="URE15119.1"/>
    <property type="molecule type" value="Genomic_DNA"/>
</dbReference>
<dbReference type="InterPro" id="IPR011009">
    <property type="entry name" value="Kinase-like_dom_sf"/>
</dbReference>